<dbReference type="InterPro" id="IPR008030">
    <property type="entry name" value="NmrA-like"/>
</dbReference>
<evidence type="ECO:0000313" key="4">
    <source>
        <dbReference type="EMBL" id="OAA80486.1"/>
    </source>
</evidence>
<keyword evidence="2" id="KW-0521">NADP</keyword>
<organism evidence="4 5">
    <name type="scientific">Akanthomyces lecanii RCEF 1005</name>
    <dbReference type="NCBI Taxonomy" id="1081108"/>
    <lineage>
        <taxon>Eukaryota</taxon>
        <taxon>Fungi</taxon>
        <taxon>Dikarya</taxon>
        <taxon>Ascomycota</taxon>
        <taxon>Pezizomycotina</taxon>
        <taxon>Sordariomycetes</taxon>
        <taxon>Hypocreomycetidae</taxon>
        <taxon>Hypocreales</taxon>
        <taxon>Cordycipitaceae</taxon>
        <taxon>Akanthomyces</taxon>
        <taxon>Cordyceps confragosa</taxon>
    </lineage>
</organism>
<dbReference type="OrthoDB" id="4870484at2759"/>
<dbReference type="PANTHER" id="PTHR42748:SF28">
    <property type="entry name" value="NMRA-LIKE DOMAIN-CONTAINING PROTEIN"/>
    <property type="match status" value="1"/>
</dbReference>
<reference evidence="4 5" key="1">
    <citation type="journal article" date="2016" name="Genome Biol. Evol.">
        <title>Divergent and convergent evolution of fungal pathogenicity.</title>
        <authorList>
            <person name="Shang Y."/>
            <person name="Xiao G."/>
            <person name="Zheng P."/>
            <person name="Cen K."/>
            <person name="Zhan S."/>
            <person name="Wang C."/>
        </authorList>
    </citation>
    <scope>NUCLEOTIDE SEQUENCE [LARGE SCALE GENOMIC DNA]</scope>
    <source>
        <strain evidence="4 5">RCEF 1005</strain>
    </source>
</reference>
<dbReference type="Gene3D" id="3.40.50.720">
    <property type="entry name" value="NAD(P)-binding Rossmann-like Domain"/>
    <property type="match status" value="1"/>
</dbReference>
<sequence>MPKLITVVGATGIQGGSVARTLLVDSTYIVRAVTRNPESAAAVSLRTQGAEIVQADLDDVTSLAAAVDGSYAIFAVTNFFEAFPTAGAVRAQEIESAHGINLAKAAAATPTLQHYIWSTLPNASQVSNGRCFIPHYAAKNKVDSYIRSDPELLSKTTFLWVSFYASNLQYPFYEPFPVATAGSNKYAQIQATPPSVPITLVGDARSNVGLFAKSILDQPQMTLPARIVLASTDEMTAGELLSLWASIYGKDAVYVQADKDTYYSMWPMWAEIMDASHMYWELAQEKSYSSEGQVVLTRQDLGVFGLVDTATAIARTRN</sequence>
<name>A0A162KKK8_CORDF</name>
<dbReference type="PANTHER" id="PTHR42748">
    <property type="entry name" value="NITROGEN METABOLITE REPRESSION PROTEIN NMRA FAMILY MEMBER"/>
    <property type="match status" value="1"/>
</dbReference>
<protein>
    <submittedName>
        <fullName evidence="4">NAD(P)-binding domain protein</fullName>
    </submittedName>
</protein>
<comment type="caution">
    <text evidence="4">The sequence shown here is derived from an EMBL/GenBank/DDBJ whole genome shotgun (WGS) entry which is preliminary data.</text>
</comment>
<dbReference type="EMBL" id="AZHF01000001">
    <property type="protein sequence ID" value="OAA80486.1"/>
    <property type="molecule type" value="Genomic_DNA"/>
</dbReference>
<dbReference type="InterPro" id="IPR051164">
    <property type="entry name" value="NmrA-like_oxidored"/>
</dbReference>
<dbReference type="CDD" id="cd05251">
    <property type="entry name" value="NmrA_like_SDR_a"/>
    <property type="match status" value="1"/>
</dbReference>
<evidence type="ECO:0000313" key="5">
    <source>
        <dbReference type="Proteomes" id="UP000076881"/>
    </source>
</evidence>
<dbReference type="InterPro" id="IPR036291">
    <property type="entry name" value="NAD(P)-bd_dom_sf"/>
</dbReference>
<proteinExistence type="inferred from homology"/>
<evidence type="ECO:0000256" key="1">
    <source>
        <dbReference type="ARBA" id="ARBA00006328"/>
    </source>
</evidence>
<dbReference type="SUPFAM" id="SSF51735">
    <property type="entry name" value="NAD(P)-binding Rossmann-fold domains"/>
    <property type="match status" value="1"/>
</dbReference>
<evidence type="ECO:0000259" key="3">
    <source>
        <dbReference type="Pfam" id="PF05368"/>
    </source>
</evidence>
<keyword evidence="5" id="KW-1185">Reference proteome</keyword>
<feature type="domain" description="NmrA-like" evidence="3">
    <location>
        <begin position="3"/>
        <end position="268"/>
    </location>
</feature>
<comment type="similarity">
    <text evidence="1">Belongs to the NmrA-type oxidoreductase family.</text>
</comment>
<dbReference type="Pfam" id="PF05368">
    <property type="entry name" value="NmrA"/>
    <property type="match status" value="1"/>
</dbReference>
<dbReference type="Proteomes" id="UP000076881">
    <property type="component" value="Unassembled WGS sequence"/>
</dbReference>
<dbReference type="AlphaFoldDB" id="A0A162KKK8"/>
<gene>
    <name evidence="4" type="ORF">LEL_00031</name>
</gene>
<dbReference type="GO" id="GO:0005634">
    <property type="term" value="C:nucleus"/>
    <property type="evidence" value="ECO:0007669"/>
    <property type="project" value="TreeGrafter"/>
</dbReference>
<evidence type="ECO:0000256" key="2">
    <source>
        <dbReference type="ARBA" id="ARBA00022857"/>
    </source>
</evidence>
<dbReference type="Gene3D" id="3.90.25.10">
    <property type="entry name" value="UDP-galactose 4-epimerase, domain 1"/>
    <property type="match status" value="1"/>
</dbReference>
<accession>A0A162KKK8</accession>
<dbReference type="STRING" id="1081108.A0A162KKK8"/>